<dbReference type="Pfam" id="PF02237">
    <property type="entry name" value="BPL_C"/>
    <property type="match status" value="1"/>
</dbReference>
<evidence type="ECO:0000256" key="5">
    <source>
        <dbReference type="ARBA" id="ARBA00024227"/>
    </source>
</evidence>
<keyword evidence="4" id="KW-0092">Biotin</keyword>
<evidence type="ECO:0000256" key="1">
    <source>
        <dbReference type="ARBA" id="ARBA00022598"/>
    </source>
</evidence>
<dbReference type="PANTHER" id="PTHR12835:SF5">
    <property type="entry name" value="BIOTIN--PROTEIN LIGASE"/>
    <property type="match status" value="1"/>
</dbReference>
<evidence type="ECO:0000313" key="8">
    <source>
        <dbReference type="EMBL" id="SCM70333.1"/>
    </source>
</evidence>
<proteinExistence type="predicted"/>
<keyword evidence="3" id="KW-0067">ATP-binding</keyword>
<dbReference type="GO" id="GO:0005737">
    <property type="term" value="C:cytoplasm"/>
    <property type="evidence" value="ECO:0007669"/>
    <property type="project" value="TreeGrafter"/>
</dbReference>
<dbReference type="SUPFAM" id="SSF50037">
    <property type="entry name" value="C-terminal domain of transcriptional repressors"/>
    <property type="match status" value="1"/>
</dbReference>
<dbReference type="InterPro" id="IPR045864">
    <property type="entry name" value="aa-tRNA-synth_II/BPL/LPL"/>
</dbReference>
<dbReference type="RefSeq" id="WP_288195516.1">
    <property type="nucleotide sequence ID" value="NZ_LT608334.1"/>
</dbReference>
<dbReference type="GO" id="GO:0005524">
    <property type="term" value="F:ATP binding"/>
    <property type="evidence" value="ECO:0007669"/>
    <property type="project" value="UniProtKB-KW"/>
</dbReference>
<dbReference type="PROSITE" id="PS51733">
    <property type="entry name" value="BPL_LPL_CATALYTIC"/>
    <property type="match status" value="1"/>
</dbReference>
<evidence type="ECO:0000256" key="4">
    <source>
        <dbReference type="ARBA" id="ARBA00023267"/>
    </source>
</evidence>
<dbReference type="Pfam" id="PF03099">
    <property type="entry name" value="BPL_LplA_LipB"/>
    <property type="match status" value="1"/>
</dbReference>
<accession>A0A212KYI9</accession>
<gene>
    <name evidence="8" type="primary">birA</name>
    <name evidence="8" type="ORF">KL86PLE_10117</name>
</gene>
<name>A0A212KYI9_9HYPH</name>
<protein>
    <recommendedName>
        <fullName evidence="5">biotin--[biotin carboxyl-carrier protein] ligase</fullName>
        <ecNumber evidence="5">6.3.4.15</ecNumber>
    </recommendedName>
</protein>
<dbReference type="AlphaFoldDB" id="A0A212KYI9"/>
<evidence type="ECO:0000256" key="3">
    <source>
        <dbReference type="ARBA" id="ARBA00022840"/>
    </source>
</evidence>
<dbReference type="InterPro" id="IPR004143">
    <property type="entry name" value="BPL_LPL_catalytic"/>
</dbReference>
<keyword evidence="2" id="KW-0547">Nucleotide-binding</keyword>
<dbReference type="EC" id="6.3.4.15" evidence="5"/>
<dbReference type="EMBL" id="FMJD01000001">
    <property type="protein sequence ID" value="SCM70333.1"/>
    <property type="molecule type" value="Genomic_DNA"/>
</dbReference>
<dbReference type="NCBIfam" id="TIGR00121">
    <property type="entry name" value="birA_ligase"/>
    <property type="match status" value="1"/>
</dbReference>
<dbReference type="Gene3D" id="3.30.930.10">
    <property type="entry name" value="Bira Bifunctional Protein, Domain 2"/>
    <property type="match status" value="1"/>
</dbReference>
<dbReference type="CDD" id="cd16442">
    <property type="entry name" value="BPL"/>
    <property type="match status" value="1"/>
</dbReference>
<feature type="domain" description="BPL/LPL catalytic" evidence="7">
    <location>
        <begin position="1"/>
        <end position="188"/>
    </location>
</feature>
<dbReference type="PANTHER" id="PTHR12835">
    <property type="entry name" value="BIOTIN PROTEIN LIGASE"/>
    <property type="match status" value="1"/>
</dbReference>
<dbReference type="SUPFAM" id="SSF55681">
    <property type="entry name" value="Class II aaRS and biotin synthetases"/>
    <property type="match status" value="1"/>
</dbReference>
<dbReference type="InterPro" id="IPR004408">
    <property type="entry name" value="Biotin_CoA_COase_ligase"/>
</dbReference>
<keyword evidence="1 8" id="KW-0436">Ligase</keyword>
<sequence length="253" mass="26729">MTEGQGLVCPAGYAAVHLDAVGSTNAEAFERARQGAASGLWVVARRQMAGRGRRGRVWTSEPGNLYSSLMLRDPMEEARLGELPLVVALAVHDAVAAALPPFARADLAIKWPNDVLYAGAKLCGILIEAAATPAGRVVVAGIGINCTHHPDVALYSATDLAEAGYPTEPEAMFALLAAAMARRLAEWRTGDFADLREAWLGRARGIGEAITVRLPARELTGVFSGLDSEGRLLLRHDGGLEAISAGDVFFGRS</sequence>
<organism evidence="8">
    <name type="scientific">uncultured Pleomorphomonas sp</name>
    <dbReference type="NCBI Taxonomy" id="442121"/>
    <lineage>
        <taxon>Bacteria</taxon>
        <taxon>Pseudomonadati</taxon>
        <taxon>Pseudomonadota</taxon>
        <taxon>Alphaproteobacteria</taxon>
        <taxon>Hyphomicrobiales</taxon>
        <taxon>Pleomorphomonadaceae</taxon>
        <taxon>Pleomorphomonas</taxon>
        <taxon>environmental samples</taxon>
    </lineage>
</organism>
<dbReference type="InterPro" id="IPR003142">
    <property type="entry name" value="BPL_C"/>
</dbReference>
<evidence type="ECO:0000259" key="7">
    <source>
        <dbReference type="PROSITE" id="PS51733"/>
    </source>
</evidence>
<comment type="catalytic activity">
    <reaction evidence="6">
        <text>biotin + L-lysyl-[protein] + ATP = N(6)-biotinyl-L-lysyl-[protein] + AMP + diphosphate + H(+)</text>
        <dbReference type="Rhea" id="RHEA:11756"/>
        <dbReference type="Rhea" id="RHEA-COMP:9752"/>
        <dbReference type="Rhea" id="RHEA-COMP:10505"/>
        <dbReference type="ChEBI" id="CHEBI:15378"/>
        <dbReference type="ChEBI" id="CHEBI:29969"/>
        <dbReference type="ChEBI" id="CHEBI:30616"/>
        <dbReference type="ChEBI" id="CHEBI:33019"/>
        <dbReference type="ChEBI" id="CHEBI:57586"/>
        <dbReference type="ChEBI" id="CHEBI:83144"/>
        <dbReference type="ChEBI" id="CHEBI:456215"/>
        <dbReference type="EC" id="6.3.4.15"/>
    </reaction>
</comment>
<dbReference type="Gene3D" id="2.30.30.100">
    <property type="match status" value="1"/>
</dbReference>
<dbReference type="InterPro" id="IPR008988">
    <property type="entry name" value="Transcriptional_repressor_C"/>
</dbReference>
<evidence type="ECO:0000256" key="2">
    <source>
        <dbReference type="ARBA" id="ARBA00022741"/>
    </source>
</evidence>
<evidence type="ECO:0000256" key="6">
    <source>
        <dbReference type="ARBA" id="ARBA00047846"/>
    </source>
</evidence>
<dbReference type="GO" id="GO:0004077">
    <property type="term" value="F:biotin--[biotin carboxyl-carrier protein] ligase activity"/>
    <property type="evidence" value="ECO:0007669"/>
    <property type="project" value="UniProtKB-EC"/>
</dbReference>
<reference evidence="8" key="1">
    <citation type="submission" date="2016-08" db="EMBL/GenBank/DDBJ databases">
        <authorList>
            <person name="Seilhamer J.J."/>
        </authorList>
    </citation>
    <scope>NUCLEOTIDE SEQUENCE</scope>
    <source>
        <strain evidence="8">86</strain>
    </source>
</reference>